<proteinExistence type="predicted"/>
<evidence type="ECO:0000313" key="2">
    <source>
        <dbReference type="Proteomes" id="UP000177506"/>
    </source>
</evidence>
<dbReference type="AlphaFoldDB" id="A0A1G1TN31"/>
<reference evidence="1 2" key="1">
    <citation type="submission" date="2016-08" db="EMBL/GenBank/DDBJ databases">
        <title>Hymenobacter coccineus sp. nov., Hymenobacter lapidarius sp. nov. and Hymenobacter glacialis sp. nov., isolated from Antarctic soil.</title>
        <authorList>
            <person name="Sedlacek I."/>
            <person name="Kralova S."/>
            <person name="Kyrova K."/>
            <person name="Maslanova I."/>
            <person name="Stankova E."/>
            <person name="Vrbovska V."/>
            <person name="Nemec M."/>
            <person name="Bartak M."/>
            <person name="Svec P."/>
            <person name="Busse H.-J."/>
            <person name="Pantucek R."/>
        </authorList>
    </citation>
    <scope>NUCLEOTIDE SEQUENCE [LARGE SCALE GENOMIC DNA]</scope>
    <source>
        <strain evidence="1 2">CCM 8649</strain>
    </source>
</reference>
<gene>
    <name evidence="1" type="ORF">BEN49_16785</name>
</gene>
<protein>
    <submittedName>
        <fullName evidence="1">Uncharacterized protein</fullName>
    </submittedName>
</protein>
<name>A0A1G1TN31_9BACT</name>
<dbReference type="Proteomes" id="UP000177506">
    <property type="component" value="Unassembled WGS sequence"/>
</dbReference>
<dbReference type="EMBL" id="MDZA01000006">
    <property type="protein sequence ID" value="OGX92225.1"/>
    <property type="molecule type" value="Genomic_DNA"/>
</dbReference>
<sequence>MDALLRTQRLVQAAAAIRSLSAPAETAEETALQPTLHAAEQAVAGALSSPESAPLAPALGQLGGGHGGAGQAAAARAAQYAAGLRLGAAALGLAAHTATSSQLVAAEADAYAALRLRQVVENVEQLLGLELLAVTGAPASEPVAGATRPSETLLAAFRAAVPAGGPGVVPYLALRQAAAFVRGHGWPAAGLGGA</sequence>
<evidence type="ECO:0000313" key="1">
    <source>
        <dbReference type="EMBL" id="OGX92225.1"/>
    </source>
</evidence>
<organism evidence="1 2">
    <name type="scientific">Hymenobacter coccineus</name>
    <dbReference type="NCBI Taxonomy" id="1908235"/>
    <lineage>
        <taxon>Bacteria</taxon>
        <taxon>Pseudomonadati</taxon>
        <taxon>Bacteroidota</taxon>
        <taxon>Cytophagia</taxon>
        <taxon>Cytophagales</taxon>
        <taxon>Hymenobacteraceae</taxon>
        <taxon>Hymenobacter</taxon>
    </lineage>
</organism>
<comment type="caution">
    <text evidence="1">The sequence shown here is derived from an EMBL/GenBank/DDBJ whole genome shotgun (WGS) entry which is preliminary data.</text>
</comment>
<keyword evidence="2" id="KW-1185">Reference proteome</keyword>
<accession>A0A1G1TN31</accession>